<dbReference type="Proteomes" id="UP001497472">
    <property type="component" value="Unassembled WGS sequence"/>
</dbReference>
<dbReference type="AlphaFoldDB" id="A0AAV1J5U4"/>
<proteinExistence type="predicted"/>
<comment type="caution">
    <text evidence="1">The sequence shown here is derived from an EMBL/GenBank/DDBJ whole genome shotgun (WGS) entry which is preliminary data.</text>
</comment>
<name>A0AAV1J5U4_9NEOP</name>
<accession>A0AAV1J5U4</accession>
<keyword evidence="2" id="KW-1185">Reference proteome</keyword>
<evidence type="ECO:0000313" key="1">
    <source>
        <dbReference type="EMBL" id="CAK1544420.1"/>
    </source>
</evidence>
<reference evidence="1 2" key="1">
    <citation type="submission" date="2023-11" db="EMBL/GenBank/DDBJ databases">
        <authorList>
            <person name="Okamura Y."/>
        </authorList>
    </citation>
    <scope>NUCLEOTIDE SEQUENCE [LARGE SCALE GENOMIC DNA]</scope>
</reference>
<organism evidence="1 2">
    <name type="scientific">Leptosia nina</name>
    <dbReference type="NCBI Taxonomy" id="320188"/>
    <lineage>
        <taxon>Eukaryota</taxon>
        <taxon>Metazoa</taxon>
        <taxon>Ecdysozoa</taxon>
        <taxon>Arthropoda</taxon>
        <taxon>Hexapoda</taxon>
        <taxon>Insecta</taxon>
        <taxon>Pterygota</taxon>
        <taxon>Neoptera</taxon>
        <taxon>Endopterygota</taxon>
        <taxon>Lepidoptera</taxon>
        <taxon>Glossata</taxon>
        <taxon>Ditrysia</taxon>
        <taxon>Papilionoidea</taxon>
        <taxon>Pieridae</taxon>
        <taxon>Pierinae</taxon>
        <taxon>Leptosia</taxon>
    </lineage>
</organism>
<dbReference type="EMBL" id="CAVLEF010000005">
    <property type="protein sequence ID" value="CAK1544420.1"/>
    <property type="molecule type" value="Genomic_DNA"/>
</dbReference>
<sequence>MVTLSQIQSTPYKGVKLTILMTEANHIEDLPRNDKITVNLLALNQELLNTNSTFNVPTGLTPTWRFANLTVMRTNTKDSDFISAVKEADGIIVGSGFVPKISNPSFKFMILDRSDTPLW</sequence>
<protein>
    <submittedName>
        <fullName evidence="1">Uncharacterized protein</fullName>
    </submittedName>
</protein>
<gene>
    <name evidence="1" type="ORF">LNINA_LOCUS4171</name>
</gene>
<evidence type="ECO:0000313" key="2">
    <source>
        <dbReference type="Proteomes" id="UP001497472"/>
    </source>
</evidence>